<reference evidence="1 2" key="1">
    <citation type="submission" date="2019-01" db="EMBL/GenBank/DDBJ databases">
        <title>A draft genome assembly of the solar-powered sea slug Elysia chlorotica.</title>
        <authorList>
            <person name="Cai H."/>
            <person name="Li Q."/>
            <person name="Fang X."/>
            <person name="Li J."/>
            <person name="Curtis N.E."/>
            <person name="Altenburger A."/>
            <person name="Shibata T."/>
            <person name="Feng M."/>
            <person name="Maeda T."/>
            <person name="Schwartz J.A."/>
            <person name="Shigenobu S."/>
            <person name="Lundholm N."/>
            <person name="Nishiyama T."/>
            <person name="Yang H."/>
            <person name="Hasebe M."/>
            <person name="Li S."/>
            <person name="Pierce S.K."/>
            <person name="Wang J."/>
        </authorList>
    </citation>
    <scope>NUCLEOTIDE SEQUENCE [LARGE SCALE GENOMIC DNA]</scope>
    <source>
        <strain evidence="1">EC2010</strain>
        <tissue evidence="1">Whole organism of an adult</tissue>
    </source>
</reference>
<sequence>DPRHSLGRDTTVWAFTTTGKKFRHIGNLTQRGDLEVSLTHDLRTVHVLQLNLDLRHGRQDIFLTELKLTLNCRQGTRIYLSSSADVSPGPFPPGYVPIREQVPRTEKTVLISF</sequence>
<evidence type="ECO:0000313" key="2">
    <source>
        <dbReference type="Proteomes" id="UP000271974"/>
    </source>
</evidence>
<evidence type="ECO:0000313" key="1">
    <source>
        <dbReference type="EMBL" id="RUS83882.1"/>
    </source>
</evidence>
<dbReference type="Proteomes" id="UP000271974">
    <property type="component" value="Unassembled WGS sequence"/>
</dbReference>
<keyword evidence="2" id="KW-1185">Reference proteome</keyword>
<name>A0A3S0ZR40_ELYCH</name>
<feature type="non-terminal residue" evidence="1">
    <location>
        <position position="1"/>
    </location>
</feature>
<protein>
    <submittedName>
        <fullName evidence="1">Uncharacterized protein</fullName>
    </submittedName>
</protein>
<accession>A0A3S0ZR40</accession>
<comment type="caution">
    <text evidence="1">The sequence shown here is derived from an EMBL/GenBank/DDBJ whole genome shotgun (WGS) entry which is preliminary data.</text>
</comment>
<dbReference type="EMBL" id="RQTK01000226">
    <property type="protein sequence ID" value="RUS83882.1"/>
    <property type="molecule type" value="Genomic_DNA"/>
</dbReference>
<organism evidence="1 2">
    <name type="scientific">Elysia chlorotica</name>
    <name type="common">Eastern emerald elysia</name>
    <name type="synonym">Sea slug</name>
    <dbReference type="NCBI Taxonomy" id="188477"/>
    <lineage>
        <taxon>Eukaryota</taxon>
        <taxon>Metazoa</taxon>
        <taxon>Spiralia</taxon>
        <taxon>Lophotrochozoa</taxon>
        <taxon>Mollusca</taxon>
        <taxon>Gastropoda</taxon>
        <taxon>Heterobranchia</taxon>
        <taxon>Euthyneura</taxon>
        <taxon>Panpulmonata</taxon>
        <taxon>Sacoglossa</taxon>
        <taxon>Placobranchoidea</taxon>
        <taxon>Plakobranchidae</taxon>
        <taxon>Elysia</taxon>
    </lineage>
</organism>
<dbReference type="AlphaFoldDB" id="A0A3S0ZR40"/>
<gene>
    <name evidence="1" type="ORF">EGW08_008363</name>
</gene>
<proteinExistence type="predicted"/>